<name>A0A926UXG0_9CYAN</name>
<dbReference type="Gene3D" id="3.40.50.300">
    <property type="entry name" value="P-loop containing nucleotide triphosphate hydrolases"/>
    <property type="match status" value="1"/>
</dbReference>
<gene>
    <name evidence="2" type="ORF">H6F44_21210</name>
</gene>
<keyword evidence="3" id="KW-1185">Reference proteome</keyword>
<proteinExistence type="predicted"/>
<dbReference type="SMART" id="SM00382">
    <property type="entry name" value="AAA"/>
    <property type="match status" value="1"/>
</dbReference>
<feature type="non-terminal residue" evidence="2">
    <location>
        <position position="1"/>
    </location>
</feature>
<feature type="domain" description="AAA+ ATPase" evidence="1">
    <location>
        <begin position="82"/>
        <end position="327"/>
    </location>
</feature>
<dbReference type="AlphaFoldDB" id="A0A926UXG0"/>
<evidence type="ECO:0000313" key="2">
    <source>
        <dbReference type="EMBL" id="MBD2152618.1"/>
    </source>
</evidence>
<evidence type="ECO:0000259" key="1">
    <source>
        <dbReference type="SMART" id="SM00382"/>
    </source>
</evidence>
<reference evidence="2" key="1">
    <citation type="journal article" date="2015" name="ISME J.">
        <title>Draft Genome Sequence of Streptomyces incarnatus NRRL8089, which Produces the Nucleoside Antibiotic Sinefungin.</title>
        <authorList>
            <person name="Oshima K."/>
            <person name="Hattori M."/>
            <person name="Shimizu H."/>
            <person name="Fukuda K."/>
            <person name="Nemoto M."/>
            <person name="Inagaki K."/>
            <person name="Tamura T."/>
        </authorList>
    </citation>
    <scope>NUCLEOTIDE SEQUENCE</scope>
    <source>
        <strain evidence="2">FACHB-1277</strain>
    </source>
</reference>
<dbReference type="Proteomes" id="UP000631421">
    <property type="component" value="Unassembled WGS sequence"/>
</dbReference>
<comment type="caution">
    <text evidence="2">The sequence shown here is derived from an EMBL/GenBank/DDBJ whole genome shotgun (WGS) entry which is preliminary data.</text>
</comment>
<reference evidence="2" key="2">
    <citation type="submission" date="2020-08" db="EMBL/GenBank/DDBJ databases">
        <authorList>
            <person name="Chen M."/>
            <person name="Teng W."/>
            <person name="Zhao L."/>
            <person name="Hu C."/>
            <person name="Zhou Y."/>
            <person name="Han B."/>
            <person name="Song L."/>
            <person name="Shu W."/>
        </authorList>
    </citation>
    <scope>NUCLEOTIDE SEQUENCE</scope>
    <source>
        <strain evidence="2">FACHB-1277</strain>
    </source>
</reference>
<dbReference type="InterPro" id="IPR025662">
    <property type="entry name" value="Sigma_54_int_dom_ATP-bd_1"/>
</dbReference>
<evidence type="ECO:0000313" key="3">
    <source>
        <dbReference type="Proteomes" id="UP000631421"/>
    </source>
</evidence>
<dbReference type="SUPFAM" id="SSF52540">
    <property type="entry name" value="P-loop containing nucleoside triphosphate hydrolases"/>
    <property type="match status" value="1"/>
</dbReference>
<dbReference type="InterPro" id="IPR003593">
    <property type="entry name" value="AAA+_ATPase"/>
</dbReference>
<dbReference type="RefSeq" id="WP_190353083.1">
    <property type="nucleotide sequence ID" value="NZ_JACJPY010000123.1"/>
</dbReference>
<sequence length="380" mass="41638">SHFSQKLLNSAIATGLFAVAARLDRLNEYASGYGAISEAQSHVQYRNWLCASLQPPKREIQVQAPVEVTAPVKYAPIESSLKKPHLMILGETGSGKSTICKYLVSQVNAPCLIIDPHASPTDWRGFTVIGSGRNYGDIANEFERLANLMQSRYEQRDQGVTQFDPLIVIIDEFPAIASSLGKGATDTVKLLAREARKVSIRMCLLSQGAEVKTLGLEGEGSIRECFAMLRLGNFALSHGKSLKDKAIGEALENSDRPAMLDQLPCQLPILSDSQTMPVLPLPKDYLDLIGNTQQQAIAPPSSAIAAQPQSTAIAPVFTKIINYLDGKDWKKDYEIKASIREFKDADTPLPELQGYLQYLEVQGYLETRSTARGSLEAKKV</sequence>
<dbReference type="InterPro" id="IPR002789">
    <property type="entry name" value="HerA_central"/>
</dbReference>
<dbReference type="EMBL" id="JACJPY010000123">
    <property type="protein sequence ID" value="MBD2152618.1"/>
    <property type="molecule type" value="Genomic_DNA"/>
</dbReference>
<dbReference type="InterPro" id="IPR027417">
    <property type="entry name" value="P-loop_NTPase"/>
</dbReference>
<protein>
    <submittedName>
        <fullName evidence="2">DUF87 domain-containing protein</fullName>
    </submittedName>
</protein>
<dbReference type="Pfam" id="PF01935">
    <property type="entry name" value="DUF87"/>
    <property type="match status" value="1"/>
</dbReference>
<accession>A0A926UXG0</accession>
<dbReference type="PROSITE" id="PS00675">
    <property type="entry name" value="SIGMA54_INTERACT_1"/>
    <property type="match status" value="1"/>
</dbReference>
<organism evidence="2 3">
    <name type="scientific">Pseudanabaena cinerea FACHB-1277</name>
    <dbReference type="NCBI Taxonomy" id="2949581"/>
    <lineage>
        <taxon>Bacteria</taxon>
        <taxon>Bacillati</taxon>
        <taxon>Cyanobacteriota</taxon>
        <taxon>Cyanophyceae</taxon>
        <taxon>Pseudanabaenales</taxon>
        <taxon>Pseudanabaenaceae</taxon>
        <taxon>Pseudanabaena</taxon>
        <taxon>Pseudanabaena cinerea</taxon>
    </lineage>
</organism>